<accession>A0AAX4HQT0</accession>
<name>A0AAX4HQT0_9BACT</name>
<gene>
    <name evidence="1" type="ORF">SOO65_00920</name>
</gene>
<protein>
    <submittedName>
        <fullName evidence="1">Uncharacterized protein</fullName>
    </submittedName>
</protein>
<sequence length="226" mass="25933">MTLKPIETEFSERLLRQNKMDESRFDLNEKAPIVTIVPPKVIWAQLQFEHDPSREVSQVEIPGWYYDCFKDLKSAELKYPHIHTKIVGTPANVYKFLQSEAAQGIIDFSPLGAAVVSKEALNVEVTQELHQHTMPYWLHYALSPELWGTQGKWTRFHSRLHTLLQGKALLNGTDSPGFYPLPKQAKKLESFGFFGSDLENSYLLVLPWSFPLSALEKLEATIQQEF</sequence>
<organism evidence="1 2">
    <name type="scientific">Peredibacter starrii</name>
    <dbReference type="NCBI Taxonomy" id="28202"/>
    <lineage>
        <taxon>Bacteria</taxon>
        <taxon>Pseudomonadati</taxon>
        <taxon>Bdellovibrionota</taxon>
        <taxon>Bacteriovoracia</taxon>
        <taxon>Bacteriovoracales</taxon>
        <taxon>Bacteriovoracaceae</taxon>
        <taxon>Peredibacter</taxon>
    </lineage>
</organism>
<proteinExistence type="predicted"/>
<dbReference type="AlphaFoldDB" id="A0AAX4HQT0"/>
<reference evidence="1 2" key="1">
    <citation type="submission" date="2023-11" db="EMBL/GenBank/DDBJ databases">
        <title>Peredibacter starrii A3.12.</title>
        <authorList>
            <person name="Mitchell R.J."/>
        </authorList>
    </citation>
    <scope>NUCLEOTIDE SEQUENCE [LARGE SCALE GENOMIC DNA]</scope>
    <source>
        <strain evidence="1 2">A3.12</strain>
    </source>
</reference>
<evidence type="ECO:0000313" key="2">
    <source>
        <dbReference type="Proteomes" id="UP001324634"/>
    </source>
</evidence>
<dbReference type="KEGG" id="psti:SOO65_00920"/>
<dbReference type="EMBL" id="CP139487">
    <property type="protein sequence ID" value="WPU65304.1"/>
    <property type="molecule type" value="Genomic_DNA"/>
</dbReference>
<evidence type="ECO:0000313" key="1">
    <source>
        <dbReference type="EMBL" id="WPU65304.1"/>
    </source>
</evidence>
<keyword evidence="2" id="KW-1185">Reference proteome</keyword>
<dbReference type="Proteomes" id="UP001324634">
    <property type="component" value="Chromosome"/>
</dbReference>
<dbReference type="RefSeq" id="WP_321395534.1">
    <property type="nucleotide sequence ID" value="NZ_CP139487.1"/>
</dbReference>